<dbReference type="Proteomes" id="UP000682802">
    <property type="component" value="Chromosome 1"/>
</dbReference>
<keyword evidence="3" id="KW-1185">Reference proteome</keyword>
<proteinExistence type="predicted"/>
<feature type="domain" description="DUF2007" evidence="1">
    <location>
        <begin position="6"/>
        <end position="65"/>
    </location>
</feature>
<dbReference type="Pfam" id="PF09413">
    <property type="entry name" value="DUF2007"/>
    <property type="match status" value="1"/>
</dbReference>
<dbReference type="RefSeq" id="WP_144073972.1">
    <property type="nucleotide sequence ID" value="NZ_CP076128.1"/>
</dbReference>
<evidence type="ECO:0000313" key="2">
    <source>
        <dbReference type="EMBL" id="QWG06558.1"/>
    </source>
</evidence>
<organism evidence="2 3">
    <name type="scientific">Flammeovirga kamogawensis</name>
    <dbReference type="NCBI Taxonomy" id="373891"/>
    <lineage>
        <taxon>Bacteria</taxon>
        <taxon>Pseudomonadati</taxon>
        <taxon>Bacteroidota</taxon>
        <taxon>Cytophagia</taxon>
        <taxon>Cytophagales</taxon>
        <taxon>Flammeovirgaceae</taxon>
        <taxon>Flammeovirga</taxon>
    </lineage>
</organism>
<evidence type="ECO:0000259" key="1">
    <source>
        <dbReference type="Pfam" id="PF09413"/>
    </source>
</evidence>
<reference evidence="2 3" key="1">
    <citation type="submission" date="2021-05" db="EMBL/GenBank/DDBJ databases">
        <title>Comparative genomic studies on the polysaccharide-degrading batcterial strains of the Flammeovirga genus.</title>
        <authorList>
            <person name="Zewei F."/>
            <person name="Zheng Z."/>
            <person name="Yu L."/>
            <person name="Ruyue G."/>
            <person name="Yanhong M."/>
            <person name="Yuanyuan C."/>
            <person name="Jingyan G."/>
            <person name="Wenjun H."/>
        </authorList>
    </citation>
    <scope>NUCLEOTIDE SEQUENCE [LARGE SCALE GENOMIC DNA]</scope>
    <source>
        <strain evidence="2 3">YS10</strain>
    </source>
</reference>
<name>A0ABX8GT24_9BACT</name>
<sequence length="71" mass="8235">MAKTNWEKVFSSDQLYQAEIVKETLNERGINAVILDKRDSSYNAFGYREVYVDKSVAEQATLIIKQDVQFE</sequence>
<accession>A0ABX8GT24</accession>
<dbReference type="EMBL" id="CP076128">
    <property type="protein sequence ID" value="QWG06558.1"/>
    <property type="molecule type" value="Genomic_DNA"/>
</dbReference>
<gene>
    <name evidence="2" type="ORF">KM029_14695</name>
</gene>
<dbReference type="InterPro" id="IPR018551">
    <property type="entry name" value="DUF2007"/>
</dbReference>
<protein>
    <submittedName>
        <fullName evidence="2">DUF2007 domain-containing protein</fullName>
    </submittedName>
</protein>
<evidence type="ECO:0000313" key="3">
    <source>
        <dbReference type="Proteomes" id="UP000682802"/>
    </source>
</evidence>